<proteinExistence type="predicted"/>
<evidence type="ECO:0008006" key="3">
    <source>
        <dbReference type="Google" id="ProtNLM"/>
    </source>
</evidence>
<protein>
    <recommendedName>
        <fullName evidence="3">CDP-diacylglycerol--glycerol-3-phosphate 3-phosphatidyltransferase</fullName>
    </recommendedName>
</protein>
<name>A0A286E9L2_9ACTN</name>
<sequence>MSLALARRIGLYLLAVGVVYSVLSEPARSGEFVQLAFTALADAADGLLAPLNR</sequence>
<reference evidence="1 2" key="1">
    <citation type="submission" date="2017-09" db="EMBL/GenBank/DDBJ databases">
        <authorList>
            <person name="Ehlers B."/>
            <person name="Leendertz F.H."/>
        </authorList>
    </citation>
    <scope>NUCLEOTIDE SEQUENCE [LARGE SCALE GENOMIC DNA]</scope>
    <source>
        <strain evidence="1 2">CGMCC 4.7095</strain>
    </source>
</reference>
<keyword evidence="2" id="KW-1185">Reference proteome</keyword>
<dbReference type="EMBL" id="OCNE01000032">
    <property type="protein sequence ID" value="SOD67583.1"/>
    <property type="molecule type" value="Genomic_DNA"/>
</dbReference>
<evidence type="ECO:0000313" key="1">
    <source>
        <dbReference type="EMBL" id="SOD67583.1"/>
    </source>
</evidence>
<gene>
    <name evidence="1" type="ORF">SAMN06297387_13214</name>
</gene>
<organism evidence="1 2">
    <name type="scientific">Streptomyces zhaozhouensis</name>
    <dbReference type="NCBI Taxonomy" id="1300267"/>
    <lineage>
        <taxon>Bacteria</taxon>
        <taxon>Bacillati</taxon>
        <taxon>Actinomycetota</taxon>
        <taxon>Actinomycetes</taxon>
        <taxon>Kitasatosporales</taxon>
        <taxon>Streptomycetaceae</taxon>
        <taxon>Streptomyces</taxon>
    </lineage>
</organism>
<dbReference type="RefSeq" id="WP_170970705.1">
    <property type="nucleotide sequence ID" value="NZ_OCNE01000032.1"/>
</dbReference>
<dbReference type="Proteomes" id="UP000219072">
    <property type="component" value="Unassembled WGS sequence"/>
</dbReference>
<accession>A0A286E9L2</accession>
<dbReference type="AlphaFoldDB" id="A0A286E9L2"/>
<evidence type="ECO:0000313" key="2">
    <source>
        <dbReference type="Proteomes" id="UP000219072"/>
    </source>
</evidence>